<comment type="caution">
    <text evidence="4">The sequence shown here is derived from an EMBL/GenBank/DDBJ whole genome shotgun (WGS) entry which is preliminary data.</text>
</comment>
<feature type="chain" id="PRO_5047462840" evidence="2">
    <location>
        <begin position="20"/>
        <end position="244"/>
    </location>
</feature>
<organism evidence="4 5">
    <name type="scientific">Pontibacter silvestris</name>
    <dbReference type="NCBI Taxonomy" id="2305183"/>
    <lineage>
        <taxon>Bacteria</taxon>
        <taxon>Pseudomonadati</taxon>
        <taxon>Bacteroidota</taxon>
        <taxon>Cytophagia</taxon>
        <taxon>Cytophagales</taxon>
        <taxon>Hymenobacteraceae</taxon>
        <taxon>Pontibacter</taxon>
    </lineage>
</organism>
<sequence>MKKFLFPLLLVLLVLPVWAQASVLTFATPKGEPFQIRLNGKMVNYTASNFVRVTNLKPGKHYVEFKVMSRRGVYRMAANVLVPIGVEANYAVRTANRGRVYLRLINEVPLVPPPVTARPQPIVPRYPDNHNNRNEPAPPVQDSEEDACRNLMDKYDIDKLIESVDGREFESTKLTIACEAVRSGSILAEDLKRLLEQFSYESSKVELAKFAYNYVCDKEHFYYVYDAFENDISIRELGDYVNRR</sequence>
<evidence type="ECO:0000313" key="5">
    <source>
        <dbReference type="Proteomes" id="UP001597369"/>
    </source>
</evidence>
<feature type="signal peptide" evidence="2">
    <location>
        <begin position="1"/>
        <end position="19"/>
    </location>
</feature>
<evidence type="ECO:0000256" key="2">
    <source>
        <dbReference type="SAM" id="SignalP"/>
    </source>
</evidence>
<reference evidence="5" key="1">
    <citation type="journal article" date="2019" name="Int. J. Syst. Evol. Microbiol.">
        <title>The Global Catalogue of Microorganisms (GCM) 10K type strain sequencing project: providing services to taxonomists for standard genome sequencing and annotation.</title>
        <authorList>
            <consortium name="The Broad Institute Genomics Platform"/>
            <consortium name="The Broad Institute Genome Sequencing Center for Infectious Disease"/>
            <person name="Wu L."/>
            <person name="Ma J."/>
        </authorList>
    </citation>
    <scope>NUCLEOTIDE SEQUENCE [LARGE SCALE GENOMIC DNA]</scope>
    <source>
        <strain evidence="5">JCM 16545</strain>
    </source>
</reference>
<proteinExistence type="predicted"/>
<dbReference type="EMBL" id="JBHUHV010000022">
    <property type="protein sequence ID" value="MFD2066732.1"/>
    <property type="molecule type" value="Genomic_DNA"/>
</dbReference>
<gene>
    <name evidence="4" type="ORF">ACFSKU_07535</name>
</gene>
<protein>
    <submittedName>
        <fullName evidence="4">DUF4476 domain-containing protein</fullName>
    </submittedName>
</protein>
<feature type="region of interest" description="Disordered" evidence="1">
    <location>
        <begin position="125"/>
        <end position="145"/>
    </location>
</feature>
<keyword evidence="5" id="KW-1185">Reference proteome</keyword>
<evidence type="ECO:0000313" key="4">
    <source>
        <dbReference type="EMBL" id="MFD2066732.1"/>
    </source>
</evidence>
<dbReference type="Proteomes" id="UP001597369">
    <property type="component" value="Unassembled WGS sequence"/>
</dbReference>
<evidence type="ECO:0000259" key="3">
    <source>
        <dbReference type="Pfam" id="PF14771"/>
    </source>
</evidence>
<name>A0ABW4WXY0_9BACT</name>
<keyword evidence="2" id="KW-0732">Signal</keyword>
<dbReference type="RefSeq" id="WP_229960638.1">
    <property type="nucleotide sequence ID" value="NZ_JAJJWI010000008.1"/>
</dbReference>
<accession>A0ABW4WXY0</accession>
<dbReference type="InterPro" id="IPR028011">
    <property type="entry name" value="DUF4476"/>
</dbReference>
<dbReference type="Pfam" id="PF14771">
    <property type="entry name" value="DUF4476"/>
    <property type="match status" value="1"/>
</dbReference>
<feature type="domain" description="DUF4476" evidence="3">
    <location>
        <begin position="153"/>
        <end position="238"/>
    </location>
</feature>
<evidence type="ECO:0000256" key="1">
    <source>
        <dbReference type="SAM" id="MobiDB-lite"/>
    </source>
</evidence>